<dbReference type="Proteomes" id="UP001516023">
    <property type="component" value="Unassembled WGS sequence"/>
</dbReference>
<dbReference type="InterPro" id="IPR020843">
    <property type="entry name" value="ER"/>
</dbReference>
<feature type="domain" description="Enoyl reductase (ER)" evidence="1">
    <location>
        <begin position="19"/>
        <end position="370"/>
    </location>
</feature>
<dbReference type="SUPFAM" id="SSF51735">
    <property type="entry name" value="NAD(P)-binding Rossmann-fold domains"/>
    <property type="match status" value="1"/>
</dbReference>
<gene>
    <name evidence="2" type="ORF">HJC23_013023</name>
</gene>
<dbReference type="Pfam" id="PF13602">
    <property type="entry name" value="ADH_zinc_N_2"/>
    <property type="match status" value="1"/>
</dbReference>
<dbReference type="InterPro" id="IPR002364">
    <property type="entry name" value="Quin_OxRdtase/zeta-crystal_CS"/>
</dbReference>
<dbReference type="InterPro" id="IPR011032">
    <property type="entry name" value="GroES-like_sf"/>
</dbReference>
<dbReference type="InterPro" id="IPR036291">
    <property type="entry name" value="NAD(P)-bd_dom_sf"/>
</dbReference>
<evidence type="ECO:0000259" key="1">
    <source>
        <dbReference type="SMART" id="SM00829"/>
    </source>
</evidence>
<accession>A0ABD3QFW8</accession>
<protein>
    <recommendedName>
        <fullName evidence="1">Enoyl reductase (ER) domain-containing protein</fullName>
    </recommendedName>
</protein>
<proteinExistence type="predicted"/>
<dbReference type="PANTHER" id="PTHR43482:SF1">
    <property type="entry name" value="PROTEIN AST1-RELATED"/>
    <property type="match status" value="1"/>
</dbReference>
<organism evidence="2 3">
    <name type="scientific">Cyclotella cryptica</name>
    <dbReference type="NCBI Taxonomy" id="29204"/>
    <lineage>
        <taxon>Eukaryota</taxon>
        <taxon>Sar</taxon>
        <taxon>Stramenopiles</taxon>
        <taxon>Ochrophyta</taxon>
        <taxon>Bacillariophyta</taxon>
        <taxon>Coscinodiscophyceae</taxon>
        <taxon>Thalassiosirophycidae</taxon>
        <taxon>Stephanodiscales</taxon>
        <taxon>Stephanodiscaceae</taxon>
        <taxon>Cyclotella</taxon>
    </lineage>
</organism>
<reference evidence="2 3" key="1">
    <citation type="journal article" date="2020" name="G3 (Bethesda)">
        <title>Improved Reference Genome for Cyclotella cryptica CCMP332, a Model for Cell Wall Morphogenesis, Salinity Adaptation, and Lipid Production in Diatoms (Bacillariophyta).</title>
        <authorList>
            <person name="Roberts W.R."/>
            <person name="Downey K.M."/>
            <person name="Ruck E.C."/>
            <person name="Traller J.C."/>
            <person name="Alverson A.J."/>
        </authorList>
    </citation>
    <scope>NUCLEOTIDE SEQUENCE [LARGE SCALE GENOMIC DNA]</scope>
    <source>
        <strain evidence="2 3">CCMP332</strain>
    </source>
</reference>
<dbReference type="Pfam" id="PF08240">
    <property type="entry name" value="ADH_N"/>
    <property type="match status" value="1"/>
</dbReference>
<dbReference type="PANTHER" id="PTHR43482">
    <property type="entry name" value="PROTEIN AST1-RELATED"/>
    <property type="match status" value="1"/>
</dbReference>
<keyword evidence="3" id="KW-1185">Reference proteome</keyword>
<sequence>MRAVQCKDYTPTNSYESVLTVQDSVPTPNVHTDTPPAGFRNPMLVRVLSVALAPGDVRAMSGATRELQGPPSFPYTPGGDVCGVVVTMPGEMKNKKGETWKFDVGDRIAARFVNKPMGMLGEYALVSPDVCDKVPEGVSNDGAAALVSSGTVAVIISDYIRQGDRVLIFGAGGGVGSHLCQAVRLNGASYVVGVGKDPERLTSKPLSCDKALNYMHDDAYSVEEWQNKPFDVVIDLVGGVWPTLLKQRGQQQSIVKPSNQGGRYLTTTPDKAIFEGRSMWALLKVFLFPALWRATYTRIGLFSRSSLPKYSYVIGLPGSSEIVTRTLSLAAEGKIVPCIDDSGPFPLTTEGVRDAFRLQASRHPKGKVVVKVSEK</sequence>
<comment type="caution">
    <text evidence="2">The sequence shown here is derived from an EMBL/GenBank/DDBJ whole genome shotgun (WGS) entry which is preliminary data.</text>
</comment>
<dbReference type="Gene3D" id="3.40.50.720">
    <property type="entry name" value="NAD(P)-binding Rossmann-like Domain"/>
    <property type="match status" value="1"/>
</dbReference>
<dbReference type="SUPFAM" id="SSF50129">
    <property type="entry name" value="GroES-like"/>
    <property type="match status" value="1"/>
</dbReference>
<dbReference type="InterPro" id="IPR052585">
    <property type="entry name" value="Lipid_raft_assoc_Zn_ADH"/>
</dbReference>
<dbReference type="EMBL" id="JABMIG020000040">
    <property type="protein sequence ID" value="KAL3799298.1"/>
    <property type="molecule type" value="Genomic_DNA"/>
</dbReference>
<evidence type="ECO:0000313" key="3">
    <source>
        <dbReference type="Proteomes" id="UP001516023"/>
    </source>
</evidence>
<dbReference type="SMART" id="SM00829">
    <property type="entry name" value="PKS_ER"/>
    <property type="match status" value="1"/>
</dbReference>
<dbReference type="AlphaFoldDB" id="A0ABD3QFW8"/>
<dbReference type="Gene3D" id="3.90.180.10">
    <property type="entry name" value="Medium-chain alcohol dehydrogenases, catalytic domain"/>
    <property type="match status" value="1"/>
</dbReference>
<dbReference type="InterPro" id="IPR013154">
    <property type="entry name" value="ADH-like_N"/>
</dbReference>
<name>A0ABD3QFW8_9STRA</name>
<evidence type="ECO:0000313" key="2">
    <source>
        <dbReference type="EMBL" id="KAL3799298.1"/>
    </source>
</evidence>
<dbReference type="PROSITE" id="PS01162">
    <property type="entry name" value="QOR_ZETA_CRYSTAL"/>
    <property type="match status" value="1"/>
</dbReference>